<dbReference type="PROSITE" id="PS00445">
    <property type="entry name" value="FGGY_KINASES_2"/>
    <property type="match status" value="1"/>
</dbReference>
<reference evidence="7 8" key="1">
    <citation type="journal article" date="2016" name="Int. J. Syst. Evol. Microbiol.">
        <title>Arsenicitalea aurantiaca gen. nov., sp. nov., a new member of the family Hyphomicrobiaceae, isolated from high-arsenic sediment.</title>
        <authorList>
            <person name="Mu Y."/>
            <person name="Zhou L."/>
            <person name="Zeng X.C."/>
            <person name="Liu L."/>
            <person name="Pan Y."/>
            <person name="Chen X."/>
            <person name="Wang J."/>
            <person name="Li S."/>
            <person name="Li W.J."/>
            <person name="Wang Y."/>
        </authorList>
    </citation>
    <scope>NUCLEOTIDE SEQUENCE [LARGE SCALE GENOMIC DNA]</scope>
    <source>
        <strain evidence="7 8">42-50</strain>
    </source>
</reference>
<dbReference type="GO" id="GO:0016301">
    <property type="term" value="F:kinase activity"/>
    <property type="evidence" value="ECO:0007669"/>
    <property type="project" value="UniProtKB-KW"/>
</dbReference>
<dbReference type="PANTHER" id="PTHR43095:SF5">
    <property type="entry name" value="XYLULOSE KINASE"/>
    <property type="match status" value="1"/>
</dbReference>
<dbReference type="Proteomes" id="UP000281547">
    <property type="component" value="Unassembled WGS sequence"/>
</dbReference>
<keyword evidence="3 4" id="KW-0418">Kinase</keyword>
<dbReference type="PIRSF" id="PIRSF000538">
    <property type="entry name" value="GlpK"/>
    <property type="match status" value="1"/>
</dbReference>
<dbReference type="OrthoDB" id="9805576at2"/>
<keyword evidence="8" id="KW-1185">Reference proteome</keyword>
<evidence type="ECO:0000256" key="4">
    <source>
        <dbReference type="RuleBase" id="RU003733"/>
    </source>
</evidence>
<comment type="caution">
    <text evidence="7">The sequence shown here is derived from an EMBL/GenBank/DDBJ whole genome shotgun (WGS) entry which is preliminary data.</text>
</comment>
<feature type="domain" description="Carbohydrate kinase FGGY N-terminal" evidence="5">
    <location>
        <begin position="6"/>
        <end position="248"/>
    </location>
</feature>
<dbReference type="InterPro" id="IPR000577">
    <property type="entry name" value="Carb_kinase_FGGY"/>
</dbReference>
<protein>
    <submittedName>
        <fullName evidence="7">Carbohydrate kinase</fullName>
    </submittedName>
</protein>
<comment type="similarity">
    <text evidence="1 4">Belongs to the FGGY kinase family.</text>
</comment>
<gene>
    <name evidence="7" type="ORF">EMQ25_11245</name>
</gene>
<dbReference type="InterPro" id="IPR050406">
    <property type="entry name" value="FGGY_Carb_Kinase"/>
</dbReference>
<name>A0A433XBG4_9HYPH</name>
<dbReference type="Gene3D" id="3.30.420.40">
    <property type="match status" value="2"/>
</dbReference>
<dbReference type="AlphaFoldDB" id="A0A433XBG4"/>
<dbReference type="RefSeq" id="WP_127188661.1">
    <property type="nucleotide sequence ID" value="NZ_RZNJ01000003.1"/>
</dbReference>
<feature type="domain" description="Carbohydrate kinase FGGY C-terminal" evidence="6">
    <location>
        <begin position="270"/>
        <end position="448"/>
    </location>
</feature>
<dbReference type="PANTHER" id="PTHR43095">
    <property type="entry name" value="SUGAR KINASE"/>
    <property type="match status" value="1"/>
</dbReference>
<evidence type="ECO:0000259" key="6">
    <source>
        <dbReference type="Pfam" id="PF02782"/>
    </source>
</evidence>
<dbReference type="Pfam" id="PF00370">
    <property type="entry name" value="FGGY_N"/>
    <property type="match status" value="1"/>
</dbReference>
<dbReference type="InterPro" id="IPR018483">
    <property type="entry name" value="Carb_kinase_FGGY_CS"/>
</dbReference>
<evidence type="ECO:0000313" key="7">
    <source>
        <dbReference type="EMBL" id="RUT31416.1"/>
    </source>
</evidence>
<evidence type="ECO:0000256" key="3">
    <source>
        <dbReference type="ARBA" id="ARBA00022777"/>
    </source>
</evidence>
<evidence type="ECO:0000259" key="5">
    <source>
        <dbReference type="Pfam" id="PF00370"/>
    </source>
</evidence>
<dbReference type="InterPro" id="IPR018485">
    <property type="entry name" value="FGGY_C"/>
</dbReference>
<sequence>MTQRDIVIGLDIGTTSTIGLAARMPESVLGVASRPTTLTSRHAGWAEEDPAQWWDNAVSILRELTQTIDPEAIAGICVTGMLPAVVLLDDADRVLRPSIQQSDGRCGREVEDLRAELDEDAFLARTGNGINQQLVAAKLRWIGRHEPDVFSKIATVFGSYDYINFRLAGRKTAEQNWALEAGFTDLATGAIADDLVALAGIPRSAVPPRAVSHAVMGHVSAEAAEATGLREGIPVFGGAADHIVSALGAGIVSAGDVLLKFGGAGDIVVATDKALPDHRLYLDYHLVPGLFAPNGCMAASGSALNWATTLLVPDAGSPGAPKPHVALDRLAAAVPAGSDGLFCLPYFLGEKTPIHDPLARGAFVGLSLSHGQGHLWRALLEAVAYGFRHHVEVLGEIGHAPRRFYASDGGTNSRLWMQIMADMLGEPVQLLNNHHGSSLGAAFVAAIGAGLVSDWSAVGALSPRGDIVKPDAANAAIYAEGYARYRDLYLRLAPWFHAGAR</sequence>
<evidence type="ECO:0000256" key="2">
    <source>
        <dbReference type="ARBA" id="ARBA00022679"/>
    </source>
</evidence>
<dbReference type="CDD" id="cd07804">
    <property type="entry name" value="ASKHA_NBD_FGGY_RrXK-like"/>
    <property type="match status" value="1"/>
</dbReference>
<dbReference type="InterPro" id="IPR043129">
    <property type="entry name" value="ATPase_NBD"/>
</dbReference>
<evidence type="ECO:0000313" key="8">
    <source>
        <dbReference type="Proteomes" id="UP000281547"/>
    </source>
</evidence>
<accession>A0A433XBG4</accession>
<dbReference type="GO" id="GO:0005975">
    <property type="term" value="P:carbohydrate metabolic process"/>
    <property type="evidence" value="ECO:0007669"/>
    <property type="project" value="InterPro"/>
</dbReference>
<keyword evidence="2 4" id="KW-0808">Transferase</keyword>
<dbReference type="EMBL" id="RZNJ01000003">
    <property type="protein sequence ID" value="RUT31416.1"/>
    <property type="molecule type" value="Genomic_DNA"/>
</dbReference>
<proteinExistence type="inferred from homology"/>
<dbReference type="Pfam" id="PF02782">
    <property type="entry name" value="FGGY_C"/>
    <property type="match status" value="1"/>
</dbReference>
<dbReference type="InterPro" id="IPR018484">
    <property type="entry name" value="FGGY_N"/>
</dbReference>
<dbReference type="GO" id="GO:0016773">
    <property type="term" value="F:phosphotransferase activity, alcohol group as acceptor"/>
    <property type="evidence" value="ECO:0007669"/>
    <property type="project" value="InterPro"/>
</dbReference>
<dbReference type="SUPFAM" id="SSF53067">
    <property type="entry name" value="Actin-like ATPase domain"/>
    <property type="match status" value="2"/>
</dbReference>
<evidence type="ECO:0000256" key="1">
    <source>
        <dbReference type="ARBA" id="ARBA00009156"/>
    </source>
</evidence>
<organism evidence="7 8">
    <name type="scientific">Arsenicitalea aurantiaca</name>
    <dbReference type="NCBI Taxonomy" id="1783274"/>
    <lineage>
        <taxon>Bacteria</taxon>
        <taxon>Pseudomonadati</taxon>
        <taxon>Pseudomonadota</taxon>
        <taxon>Alphaproteobacteria</taxon>
        <taxon>Hyphomicrobiales</taxon>
        <taxon>Devosiaceae</taxon>
        <taxon>Arsenicitalea</taxon>
    </lineage>
</organism>